<dbReference type="SMART" id="SM00717">
    <property type="entry name" value="SANT"/>
    <property type="match status" value="1"/>
</dbReference>
<feature type="compositionally biased region" description="Acidic residues" evidence="6">
    <location>
        <begin position="201"/>
        <end position="214"/>
    </location>
</feature>
<dbReference type="Pfam" id="PF00249">
    <property type="entry name" value="Myb_DNA-binding"/>
    <property type="match status" value="1"/>
</dbReference>
<feature type="compositionally biased region" description="Basic and acidic residues" evidence="6">
    <location>
        <begin position="332"/>
        <end position="350"/>
    </location>
</feature>
<dbReference type="EMBL" id="AP011961">
    <property type="protein sequence ID" value="BAJ53106.1"/>
    <property type="molecule type" value="Genomic_DNA"/>
</dbReference>
<dbReference type="KEGG" id="jcu:105635313"/>
<dbReference type="Gene3D" id="1.10.10.60">
    <property type="entry name" value="Homeodomain-like"/>
    <property type="match status" value="1"/>
</dbReference>
<dbReference type="GO" id="GO:0008270">
    <property type="term" value="F:zinc ion binding"/>
    <property type="evidence" value="ECO:0007669"/>
    <property type="project" value="UniProtKB-KW"/>
</dbReference>
<feature type="region of interest" description="Disordered" evidence="6">
    <location>
        <begin position="325"/>
        <end position="353"/>
    </location>
</feature>
<dbReference type="PANTHER" id="PTHR47863:SF5">
    <property type="entry name" value="HOMEODOMAIN-LIKE PROTEIN WITH RING_FYVE_PHD-TYPE ZINC FINGER DOMAIN-CONTAINING PROTEIN-RELATED"/>
    <property type="match status" value="1"/>
</dbReference>
<evidence type="ECO:0000256" key="1">
    <source>
        <dbReference type="ARBA" id="ARBA00004123"/>
    </source>
</evidence>
<reference evidence="9" key="1">
    <citation type="journal article" date="2011" name="DNA Res.">
        <title>Sequence analysis of the genome of an oil-bearing tree, Jatropha curcas L.</title>
        <authorList>
            <person name="Sato S."/>
            <person name="Hirakawa H."/>
            <person name="Isobe S."/>
            <person name="Fukai E."/>
            <person name="Watanabe A."/>
            <person name="Kato M."/>
            <person name="Kawashima K."/>
            <person name="Minami C."/>
            <person name="Muraki A."/>
            <person name="Nakazaki N."/>
            <person name="Takahashi C."/>
            <person name="Nakayama S."/>
            <person name="Kishida Y."/>
            <person name="Kohara M."/>
            <person name="Yamada M."/>
            <person name="Tsuruoka H."/>
            <person name="Sasamoto S."/>
            <person name="Tabata S."/>
            <person name="Aizu T."/>
            <person name="Toyoda A."/>
            <person name="Shin-I T."/>
            <person name="Minakuchi Y."/>
            <person name="Kohara Y."/>
            <person name="Fujiyama A."/>
            <person name="Tsuchimoto S."/>
            <person name="Kajiyama S."/>
            <person name="Makigano E."/>
            <person name="Ohmido N."/>
            <person name="Shibagaki N."/>
            <person name="Cartagena J.A."/>
            <person name="Wada N."/>
            <person name="Kohinata T."/>
            <person name="Atefeh A."/>
            <person name="Yuasa S."/>
            <person name="Matsunaga S."/>
            <person name="Fukui K."/>
        </authorList>
    </citation>
    <scope>NUCLEOTIDE SEQUENCE</scope>
    <source>
        <strain evidence="9">Palawan</strain>
    </source>
</reference>
<dbReference type="STRING" id="180498.E6NTZ6"/>
<dbReference type="PANTHER" id="PTHR47863">
    <property type="entry name" value="RING/FYVE/PHD ZINC FINGER SUPERFAMILY PROTEIN"/>
    <property type="match status" value="1"/>
</dbReference>
<dbReference type="AlphaFoldDB" id="E6NTZ6"/>
<dbReference type="InterPro" id="IPR001005">
    <property type="entry name" value="SANT/Myb"/>
</dbReference>
<dbReference type="PROSITE" id="PS01359">
    <property type="entry name" value="ZF_PHD_1"/>
    <property type="match status" value="1"/>
</dbReference>
<gene>
    <name evidence="9" type="primary">JHL20J20.13</name>
    <name evidence="10" type="ORF">JCGZ_08187</name>
</gene>
<dbReference type="PROSITE" id="PS51294">
    <property type="entry name" value="HTH_MYB"/>
    <property type="match status" value="1"/>
</dbReference>
<dbReference type="Gene3D" id="3.30.40.10">
    <property type="entry name" value="Zinc/RING finger domain, C3HC4 (zinc finger)"/>
    <property type="match status" value="1"/>
</dbReference>
<evidence type="ECO:0000259" key="8">
    <source>
        <dbReference type="PROSITE" id="PS51294"/>
    </source>
</evidence>
<dbReference type="InterPro" id="IPR009057">
    <property type="entry name" value="Homeodomain-like_sf"/>
</dbReference>
<name>E6NTZ6_JATCU</name>
<proteinExistence type="predicted"/>
<dbReference type="InterPro" id="IPR011011">
    <property type="entry name" value="Znf_FYVE_PHD"/>
</dbReference>
<dbReference type="GO" id="GO:0005634">
    <property type="term" value="C:nucleus"/>
    <property type="evidence" value="ECO:0007669"/>
    <property type="project" value="UniProtKB-SubCell"/>
</dbReference>
<dbReference type="InterPro" id="IPR013083">
    <property type="entry name" value="Znf_RING/FYVE/PHD"/>
</dbReference>
<evidence type="ECO:0000256" key="5">
    <source>
        <dbReference type="ARBA" id="ARBA00023242"/>
    </source>
</evidence>
<dbReference type="SUPFAM" id="SSF46689">
    <property type="entry name" value="Homeodomain-like"/>
    <property type="match status" value="1"/>
</dbReference>
<keyword evidence="4" id="KW-0862">Zinc</keyword>
<dbReference type="EMBL" id="KK914420">
    <property type="protein sequence ID" value="KDP36896.1"/>
    <property type="molecule type" value="Genomic_DNA"/>
</dbReference>
<evidence type="ECO:0000313" key="10">
    <source>
        <dbReference type="EMBL" id="KDP36896.1"/>
    </source>
</evidence>
<feature type="compositionally biased region" description="Basic residues" evidence="6">
    <location>
        <begin position="1"/>
        <end position="17"/>
    </location>
</feature>
<comment type="subcellular location">
    <subcellularLocation>
        <location evidence="1">Nucleus</location>
    </subcellularLocation>
</comment>
<keyword evidence="5" id="KW-0539">Nucleus</keyword>
<evidence type="ECO:0000313" key="9">
    <source>
        <dbReference type="EMBL" id="BAJ53106.1"/>
    </source>
</evidence>
<dbReference type="CDD" id="cd11660">
    <property type="entry name" value="SANT_TRF"/>
    <property type="match status" value="1"/>
</dbReference>
<dbReference type="InterPro" id="IPR019786">
    <property type="entry name" value="Zinc_finger_PHD-type_CS"/>
</dbReference>
<keyword evidence="2" id="KW-0479">Metal-binding</keyword>
<protein>
    <submittedName>
        <fullName evidence="9">JHL20J20.13 protein</fullName>
    </submittedName>
</protein>
<keyword evidence="11" id="KW-1185">Reference proteome</keyword>
<evidence type="ECO:0000259" key="7">
    <source>
        <dbReference type="PROSITE" id="PS50090"/>
    </source>
</evidence>
<feature type="domain" description="HTH myb-type" evidence="8">
    <location>
        <begin position="465"/>
        <end position="530"/>
    </location>
</feature>
<dbReference type="GeneID" id="105635313"/>
<sequence>MRIKTRSAKPRYCKSSHRSSSATTTSPPPSPIPDYSSNDEDNTGRMSIDKLRQSDGDGGESNVGEDSSDNDWLEEKSCLMCNMGGQLLLCSEIGCPIALHKECIVSKPRYDEEGNFYCPYCWFKLQLSITGKLKKKVLLTKKVLESFLGHNLTEVGGNKENQNDGRAKGKDSNIIAVMGENRCCDNKRMEQETNDQQVDKEQDEGEGVLEDEEQMESLNVMGENRCRVNKRMEQDTNAQQVDKKQENGEGVFEDEEETKLLNVMGENHCHDSLKMMEQETNNQKVDNKQDEGVFEDEDQTESLTVQCVEKETTFDGVLLHESAGANSKTMKSPKEKQAMEEEKEKIHEDAPEINVSYTSKEAALDDAGTFDSDTETLAVRKRSVKKAKIKYAVSPKKPSSHAYTTSAEETRNQNDKVGFFGRSCKKPTTHPAAEARNQNKKVNLLDRSRPTQVSAKKLTKMPFSHEKRKRLLWRPEEEEMLREGVQKFSSKVNKNLPWRKILEFGRHVFDASRSPSDLKDKWRNLLAKESS</sequence>
<evidence type="ECO:0000256" key="6">
    <source>
        <dbReference type="SAM" id="MobiDB-lite"/>
    </source>
</evidence>
<evidence type="ECO:0000313" key="11">
    <source>
        <dbReference type="Proteomes" id="UP000027138"/>
    </source>
</evidence>
<organism evidence="9">
    <name type="scientific">Jatropha curcas</name>
    <name type="common">Barbados nut</name>
    <dbReference type="NCBI Taxonomy" id="180498"/>
    <lineage>
        <taxon>Eukaryota</taxon>
        <taxon>Viridiplantae</taxon>
        <taxon>Streptophyta</taxon>
        <taxon>Embryophyta</taxon>
        <taxon>Tracheophyta</taxon>
        <taxon>Spermatophyta</taxon>
        <taxon>Magnoliopsida</taxon>
        <taxon>eudicotyledons</taxon>
        <taxon>Gunneridae</taxon>
        <taxon>Pentapetalae</taxon>
        <taxon>rosids</taxon>
        <taxon>fabids</taxon>
        <taxon>Malpighiales</taxon>
        <taxon>Euphorbiaceae</taxon>
        <taxon>Crotonoideae</taxon>
        <taxon>Jatropheae</taxon>
        <taxon>Jatropha</taxon>
    </lineage>
</organism>
<evidence type="ECO:0000256" key="2">
    <source>
        <dbReference type="ARBA" id="ARBA00022723"/>
    </source>
</evidence>
<evidence type="ECO:0000256" key="3">
    <source>
        <dbReference type="ARBA" id="ARBA00022771"/>
    </source>
</evidence>
<dbReference type="InterPro" id="IPR017930">
    <property type="entry name" value="Myb_dom"/>
</dbReference>
<dbReference type="SUPFAM" id="SSF57903">
    <property type="entry name" value="FYVE/PHD zinc finger"/>
    <property type="match status" value="1"/>
</dbReference>
<feature type="region of interest" description="Disordered" evidence="6">
    <location>
        <begin position="186"/>
        <end position="214"/>
    </location>
</feature>
<accession>E6NTZ6</accession>
<reference evidence="10 11" key="2">
    <citation type="journal article" date="2014" name="PLoS ONE">
        <title>Global Analysis of Gene Expression Profiles in Physic Nut (Jatropha curcas L.) Seedlings Exposed to Salt Stress.</title>
        <authorList>
            <person name="Zhang L."/>
            <person name="Zhang C."/>
            <person name="Wu P."/>
            <person name="Chen Y."/>
            <person name="Li M."/>
            <person name="Jiang H."/>
            <person name="Wu G."/>
        </authorList>
    </citation>
    <scope>NUCLEOTIDE SEQUENCE [LARGE SCALE GENOMIC DNA]</scope>
    <source>
        <strain evidence="11">cv. GZQX0401</strain>
        <tissue evidence="10">Young leaves</tissue>
    </source>
</reference>
<dbReference type="Proteomes" id="UP000027138">
    <property type="component" value="Unassembled WGS sequence"/>
</dbReference>
<dbReference type="OrthoDB" id="608866at2759"/>
<evidence type="ECO:0000256" key="4">
    <source>
        <dbReference type="ARBA" id="ARBA00022833"/>
    </source>
</evidence>
<dbReference type="PROSITE" id="PS50090">
    <property type="entry name" value="MYB_LIKE"/>
    <property type="match status" value="1"/>
</dbReference>
<keyword evidence="3" id="KW-0863">Zinc-finger</keyword>
<feature type="domain" description="Myb-like" evidence="7">
    <location>
        <begin position="465"/>
        <end position="526"/>
    </location>
</feature>
<feature type="region of interest" description="Disordered" evidence="6">
    <location>
        <begin position="1"/>
        <end position="70"/>
    </location>
</feature>